<evidence type="ECO:0000256" key="3">
    <source>
        <dbReference type="ARBA" id="ARBA00012363"/>
    </source>
</evidence>
<dbReference type="InterPro" id="IPR008210">
    <property type="entry name" value="PEP_carboxykinase_N"/>
</dbReference>
<dbReference type="SUPFAM" id="SSF68923">
    <property type="entry name" value="PEP carboxykinase N-terminal domain"/>
    <property type="match status" value="1"/>
</dbReference>
<comment type="caution">
    <text evidence="8">The sequence shown here is derived from an EMBL/GenBank/DDBJ whole genome shotgun (WGS) entry which is preliminary data.</text>
</comment>
<sequence length="424" mass="46273">MVRFLGLVTRFLGLPAHQYQGKSWISYGLNLALARKGVIVNDKVFKNLTISELQRRGATIQDSLSGIPVYIRGNLFVQKSEITKAQFSKLLKQVTTHISSVSDIFVHDGAIGSTSTSTLTSISISTLQIDAKVRVISDNPTATCVFHNILFQTPTRAVSHDSCPLTVYVASSISLNVLDALGLGGEVKDGLIAADADLSYLVLCGKAFCDANGIKKALSALSEPIIISRGGLLLHPRILLSCDRVFLMFLSEDTIKRSLKHMVTDHGGVIMSSAHNASTLFPSANPENQFLSKFPASMILSSSDSSGVIPTISKLSHGQAAYHFLAGYKNGTFNPAYGMTSYFCDPLQIAKSLFSKLVDNRIPSFLINVNQGEKQISGMDFVNLVESTQHKNIPKFECKGGDLRRRYNNFLSNKFGKLPQHFSF</sequence>
<gene>
    <name evidence="8" type="ORF">LVIROSA_LOCUS19810</name>
</gene>
<evidence type="ECO:0000313" key="8">
    <source>
        <dbReference type="EMBL" id="CAH1433210.1"/>
    </source>
</evidence>
<dbReference type="PANTHER" id="PTHR30031">
    <property type="entry name" value="PHOSPHOENOLPYRUVATE CARBOXYKINASE ATP"/>
    <property type="match status" value="1"/>
</dbReference>
<evidence type="ECO:0000256" key="1">
    <source>
        <dbReference type="ARBA" id="ARBA00004742"/>
    </source>
</evidence>
<comment type="similarity">
    <text evidence="2">Belongs to the phosphoenolpyruvate carboxykinase (ATP) family.</text>
</comment>
<evidence type="ECO:0000313" key="9">
    <source>
        <dbReference type="Proteomes" id="UP001157418"/>
    </source>
</evidence>
<keyword evidence="5" id="KW-0067">ATP-binding</keyword>
<protein>
    <recommendedName>
        <fullName evidence="3">phosphoenolpyruvate carboxykinase (ATP)</fullName>
        <ecNumber evidence="3">4.1.1.49</ecNumber>
    </recommendedName>
</protein>
<dbReference type="AlphaFoldDB" id="A0AAU9N250"/>
<evidence type="ECO:0000256" key="2">
    <source>
        <dbReference type="ARBA" id="ARBA00006052"/>
    </source>
</evidence>
<reference evidence="8 9" key="1">
    <citation type="submission" date="2022-01" db="EMBL/GenBank/DDBJ databases">
        <authorList>
            <person name="Xiong W."/>
            <person name="Schranz E."/>
        </authorList>
    </citation>
    <scope>NUCLEOTIDE SEQUENCE [LARGE SCALE GENOMIC DNA]</scope>
</reference>
<dbReference type="SUPFAM" id="SSF53795">
    <property type="entry name" value="PEP carboxykinase-like"/>
    <property type="match status" value="1"/>
</dbReference>
<proteinExistence type="inferred from homology"/>
<dbReference type="GO" id="GO:0005524">
    <property type="term" value="F:ATP binding"/>
    <property type="evidence" value="ECO:0007669"/>
    <property type="project" value="UniProtKB-KW"/>
</dbReference>
<dbReference type="InterPro" id="IPR001272">
    <property type="entry name" value="PEP_carboxykinase_ATP"/>
</dbReference>
<keyword evidence="6" id="KW-0456">Lyase</keyword>
<comment type="catalytic activity">
    <reaction evidence="7">
        <text>oxaloacetate + ATP = phosphoenolpyruvate + ADP + CO2</text>
        <dbReference type="Rhea" id="RHEA:18617"/>
        <dbReference type="ChEBI" id="CHEBI:16452"/>
        <dbReference type="ChEBI" id="CHEBI:16526"/>
        <dbReference type="ChEBI" id="CHEBI:30616"/>
        <dbReference type="ChEBI" id="CHEBI:58702"/>
        <dbReference type="ChEBI" id="CHEBI:456216"/>
        <dbReference type="EC" id="4.1.1.49"/>
    </reaction>
</comment>
<keyword evidence="4" id="KW-0547">Nucleotide-binding</keyword>
<evidence type="ECO:0000256" key="4">
    <source>
        <dbReference type="ARBA" id="ARBA00022741"/>
    </source>
</evidence>
<dbReference type="GO" id="GO:0006094">
    <property type="term" value="P:gluconeogenesis"/>
    <property type="evidence" value="ECO:0007669"/>
    <property type="project" value="InterPro"/>
</dbReference>
<dbReference type="PANTHER" id="PTHR30031:SF2">
    <property type="entry name" value="PHOSPHOENOLPYRUVATE CARBOXYKINASE (ATP)"/>
    <property type="match status" value="1"/>
</dbReference>
<evidence type="ECO:0000256" key="5">
    <source>
        <dbReference type="ARBA" id="ARBA00022840"/>
    </source>
</evidence>
<dbReference type="Gene3D" id="3.90.228.20">
    <property type="match status" value="1"/>
</dbReference>
<evidence type="ECO:0000256" key="6">
    <source>
        <dbReference type="ARBA" id="ARBA00023239"/>
    </source>
</evidence>
<dbReference type="InterPro" id="IPR013035">
    <property type="entry name" value="PEP_carboxykinase_C"/>
</dbReference>
<dbReference type="EMBL" id="CAKMRJ010003334">
    <property type="protein sequence ID" value="CAH1433210.1"/>
    <property type="molecule type" value="Genomic_DNA"/>
</dbReference>
<evidence type="ECO:0000256" key="7">
    <source>
        <dbReference type="ARBA" id="ARBA00047371"/>
    </source>
</evidence>
<dbReference type="EC" id="4.1.1.49" evidence="3"/>
<organism evidence="8 9">
    <name type="scientific">Lactuca virosa</name>
    <dbReference type="NCBI Taxonomy" id="75947"/>
    <lineage>
        <taxon>Eukaryota</taxon>
        <taxon>Viridiplantae</taxon>
        <taxon>Streptophyta</taxon>
        <taxon>Embryophyta</taxon>
        <taxon>Tracheophyta</taxon>
        <taxon>Spermatophyta</taxon>
        <taxon>Magnoliopsida</taxon>
        <taxon>eudicotyledons</taxon>
        <taxon>Gunneridae</taxon>
        <taxon>Pentapetalae</taxon>
        <taxon>asterids</taxon>
        <taxon>campanulids</taxon>
        <taxon>Asterales</taxon>
        <taxon>Asteraceae</taxon>
        <taxon>Cichorioideae</taxon>
        <taxon>Cichorieae</taxon>
        <taxon>Lactucinae</taxon>
        <taxon>Lactuca</taxon>
    </lineage>
</organism>
<dbReference type="Proteomes" id="UP001157418">
    <property type="component" value="Unassembled WGS sequence"/>
</dbReference>
<dbReference type="GO" id="GO:0004612">
    <property type="term" value="F:phosphoenolpyruvate carboxykinase (ATP) activity"/>
    <property type="evidence" value="ECO:0007669"/>
    <property type="project" value="UniProtKB-EC"/>
</dbReference>
<name>A0AAU9N250_9ASTR</name>
<dbReference type="GO" id="GO:0005829">
    <property type="term" value="C:cytosol"/>
    <property type="evidence" value="ECO:0007669"/>
    <property type="project" value="TreeGrafter"/>
</dbReference>
<dbReference type="Gene3D" id="3.40.449.10">
    <property type="entry name" value="Phosphoenolpyruvate Carboxykinase, domain 1"/>
    <property type="match status" value="1"/>
</dbReference>
<comment type="pathway">
    <text evidence="1">Carbohydrate biosynthesis; gluconeogenesis.</text>
</comment>
<accession>A0AAU9N250</accession>
<dbReference type="Pfam" id="PF01293">
    <property type="entry name" value="PEPCK_ATP"/>
    <property type="match status" value="1"/>
</dbReference>
<keyword evidence="9" id="KW-1185">Reference proteome</keyword>